<evidence type="ECO:0000256" key="2">
    <source>
        <dbReference type="SAM" id="MobiDB-lite"/>
    </source>
</evidence>
<dbReference type="PANTHER" id="PTHR36886:SF3">
    <property type="entry name" value="PROTEIN FRIGIDA-ESSENTIAL 1"/>
    <property type="match status" value="1"/>
</dbReference>
<dbReference type="PANTHER" id="PTHR36886">
    <property type="entry name" value="PROTEIN FRIGIDA-ESSENTIAL 1"/>
    <property type="match status" value="1"/>
</dbReference>
<feature type="zinc finger region" description="C3H1-type" evidence="1">
    <location>
        <begin position="43"/>
        <end position="70"/>
    </location>
</feature>
<evidence type="ECO:0000256" key="1">
    <source>
        <dbReference type="PROSITE-ProRule" id="PRU00723"/>
    </source>
</evidence>
<dbReference type="InterPro" id="IPR000571">
    <property type="entry name" value="Znf_CCCH"/>
</dbReference>
<dbReference type="GO" id="GO:0008270">
    <property type="term" value="F:zinc ion binding"/>
    <property type="evidence" value="ECO:0007669"/>
    <property type="project" value="UniProtKB-KW"/>
</dbReference>
<accession>A0A3L6DSQ4</accession>
<evidence type="ECO:0000259" key="3">
    <source>
        <dbReference type="PROSITE" id="PS50103"/>
    </source>
</evidence>
<proteinExistence type="predicted"/>
<dbReference type="EMBL" id="NCVQ01000009">
    <property type="protein sequence ID" value="PWZ11429.1"/>
    <property type="molecule type" value="Genomic_DNA"/>
</dbReference>
<keyword evidence="1" id="KW-0863">Zinc-finger</keyword>
<dbReference type="EMBL" id="NCVQ01000009">
    <property type="protein sequence ID" value="PWZ11427.1"/>
    <property type="molecule type" value="Genomic_DNA"/>
</dbReference>
<dbReference type="EMBL" id="NCVQ01000009">
    <property type="protein sequence ID" value="PWZ11426.1"/>
    <property type="molecule type" value="Genomic_DNA"/>
</dbReference>
<keyword evidence="1" id="KW-0479">Metal-binding</keyword>
<reference evidence="5 6" key="1">
    <citation type="journal article" date="2018" name="Nat. Genet.">
        <title>Extensive intraspecific gene order and gene structural variations between Mo17 and other maize genomes.</title>
        <authorList>
            <person name="Sun S."/>
            <person name="Zhou Y."/>
            <person name="Chen J."/>
            <person name="Shi J."/>
            <person name="Zhao H."/>
            <person name="Zhao H."/>
            <person name="Song W."/>
            <person name="Zhang M."/>
            <person name="Cui Y."/>
            <person name="Dong X."/>
            <person name="Liu H."/>
            <person name="Ma X."/>
            <person name="Jiao Y."/>
            <person name="Wang B."/>
            <person name="Wei X."/>
            <person name="Stein J.C."/>
            <person name="Glaubitz J.C."/>
            <person name="Lu F."/>
            <person name="Yu G."/>
            <person name="Liang C."/>
            <person name="Fengler K."/>
            <person name="Li B."/>
            <person name="Rafalski A."/>
            <person name="Schnable P.S."/>
            <person name="Ware D.H."/>
            <person name="Buckler E.S."/>
            <person name="Lai J."/>
        </authorList>
    </citation>
    <scope>NUCLEOTIDE SEQUENCE [LARGE SCALE GENOMIC DNA]</scope>
    <source>
        <strain evidence="6">cv. Missouri 17</strain>
        <tissue evidence="5">Seedling</tissue>
    </source>
</reference>
<dbReference type="AlphaFoldDB" id="A0A3L6DSQ4"/>
<dbReference type="InterPro" id="IPR052650">
    <property type="entry name" value="Zinc_finger_CCCH"/>
</dbReference>
<name>A0A3L6DSQ4_MAIZE</name>
<organism evidence="5">
    <name type="scientific">Zea mays</name>
    <name type="common">Maize</name>
    <dbReference type="NCBI Taxonomy" id="4577"/>
    <lineage>
        <taxon>Eukaryota</taxon>
        <taxon>Viridiplantae</taxon>
        <taxon>Streptophyta</taxon>
        <taxon>Embryophyta</taxon>
        <taxon>Tracheophyta</taxon>
        <taxon>Spermatophyta</taxon>
        <taxon>Magnoliopsida</taxon>
        <taxon>Liliopsida</taxon>
        <taxon>Poales</taxon>
        <taxon>Poaceae</taxon>
        <taxon>PACMAD clade</taxon>
        <taxon>Panicoideae</taxon>
        <taxon>Andropogonodae</taxon>
        <taxon>Andropogoneae</taxon>
        <taxon>Tripsacinae</taxon>
        <taxon>Zea</taxon>
    </lineage>
</organism>
<evidence type="ECO:0000313" key="4">
    <source>
        <dbReference type="EMBL" id="PWZ11427.1"/>
    </source>
</evidence>
<feature type="region of interest" description="Disordered" evidence="2">
    <location>
        <begin position="83"/>
        <end position="114"/>
    </location>
</feature>
<sequence length="378" mass="41489">MAYCFSCYTYYLKSPYLYLFTYSFHKKRLSSSSPGENMDNKIRRPTKICTFDAQGWCKKGKSCISLHEREGLGSAKAGLLAPVGSGNHRGSEEGSQVQHKSDLKVPQFKGSEGSSKDEMYRNLIYAFGKDNQTSVNLAGKHSLLSTGVSQRMSVSIGDSLAEKPTAHANELAQNLVHENNNKRFMADHIGLAAENYLDARAPSSVQSDIEKADLHRYLDAGKGCGASSSGPALLVSSKPEPFMMPVGSHSPIKDEVWETSVPFIPSFSFPDSTTHSESQYDPFVDYVKPSKVGNTNNLKPSNISCNISSQHTNLYAIADKSLNYNGKLTRSITAKEPNEPACLITPDRGRSSSLDDTIKAYVDRHNIACHPTFKYSST</sequence>
<accession>A0A3L6DRW7</accession>
<gene>
    <name evidence="5" type="ORF">Zm00014a_036905</name>
</gene>
<keyword evidence="1" id="KW-0862">Zinc</keyword>
<accession>A0A3L6DUE8</accession>
<evidence type="ECO:0000313" key="5">
    <source>
        <dbReference type="EMBL" id="PWZ11429.1"/>
    </source>
</evidence>
<comment type="caution">
    <text evidence="5">The sequence shown here is derived from an EMBL/GenBank/DDBJ whole genome shotgun (WGS) entry which is preliminary data.</text>
</comment>
<dbReference type="Proteomes" id="UP000251960">
    <property type="component" value="Chromosome 8"/>
</dbReference>
<evidence type="ECO:0000313" key="6">
    <source>
        <dbReference type="Proteomes" id="UP000251960"/>
    </source>
</evidence>
<dbReference type="EMBL" id="NCVQ01000009">
    <property type="protein sequence ID" value="PWZ11428.1"/>
    <property type="molecule type" value="Genomic_DNA"/>
</dbReference>
<dbReference type="ExpressionAtlas" id="A0A3L6DSQ4">
    <property type="expression patterns" value="baseline and differential"/>
</dbReference>
<protein>
    <submittedName>
        <fullName evidence="4">Zinc finger CCCH domain-containing protein 36</fullName>
    </submittedName>
</protein>
<dbReference type="PROSITE" id="PS50103">
    <property type="entry name" value="ZF_C3H1"/>
    <property type="match status" value="1"/>
</dbReference>
<feature type="domain" description="C3H1-type" evidence="3">
    <location>
        <begin position="43"/>
        <end position="70"/>
    </location>
</feature>